<sequence length="895" mass="102877">MNLSEESLNTINESVYKCLDECLKKLNKRIHLKLFSLVYEKGGFTSQTRVKKTVAVQENAYPIAPQTLPRWEDLGKELRVPLPAAENALTPKELKSYFDKKLYREEQGIEYEKAADLETDGDSEATVSTEDETRILYSNHLHFSIHGSPVVISYILEIWNVDPVSRKMFYDKPEYSYLRMLLDFFHLDYFSVNEGLEIILDHSGQPVSKYNENMVLFNRRMTRLFLGKMQEHLLNGSEQERSGQIYDNTPSNTYYIHNLLEHMDEISSLTYENANPFGSILLMHRTTIVHSNFIRFSIRFKECDRIALDDSKRIRKLLELTNEDKDLYLIADHSHIYGLGEANWNLLKNALVLRLDFHGLSKFSLSLVCTEDERSTSGTMVVKDDRKYYSYDLALAENQLLAVSAKNPRLGEEGYSPERFINLLQKVFWDGIVNETVERSCKILDLMVRKAREQKHGTMVVITDPKTAVSELAILRKQSTLIEPRPIKAEHIPYLTSIDGAIYFDTNGDCHAIGVILDGIAKPEIGDASRGARFNSAHRYLHKLKGNGTEEDEKKCVIAIISEDGMVDLLPEIENEEQLLAISYEIINLIKENADTGLLEEKENILLNSAIADSEWLFQIGKAYRNSKKYERALVFLEQALKQAKDEFISSYHYNLVGLCYYLVQKDNTYLEKALQLSEKALHNPDSEDRLHTYYGNVGIACGTLAAHYSKEKQKDRNKIVPLYNKAVHALTEAVEIRKRKSIKIEDYFYVNRAICYRELGKMEDDKSNQAALFHKALEDFSFANSINPDRENYWNQALIHIVLGEHKEAASCLIHAIAIQTDPKYWDKLHALFEKEPALVMDAAALYKKLTGQEELPQELKQPYETYLNHLEMTERESAAGKQLDQNPEDSDSE</sequence>
<dbReference type="EMBL" id="CP076607">
    <property type="protein sequence ID" value="QWU17676.1"/>
    <property type="molecule type" value="Genomic_DNA"/>
</dbReference>
<dbReference type="Gene3D" id="1.25.40.10">
    <property type="entry name" value="Tetratricopeptide repeat domain"/>
    <property type="match status" value="2"/>
</dbReference>
<dbReference type="RefSeq" id="WP_036599099.1">
    <property type="nucleotide sequence ID" value="NZ_CP076607.1"/>
</dbReference>
<evidence type="ECO:0000313" key="6">
    <source>
        <dbReference type="Proteomes" id="UP000198809"/>
    </source>
</evidence>
<accession>A0A1H8M5N8</accession>
<reference evidence="5 6" key="1">
    <citation type="submission" date="2016-10" db="EMBL/GenBank/DDBJ databases">
        <authorList>
            <person name="de Groot N.N."/>
        </authorList>
    </citation>
    <scope>NUCLEOTIDE SEQUENCE [LARGE SCALE GENOMIC DNA]</scope>
    <source>
        <strain evidence="5 6">CGMCC 1.10238</strain>
    </source>
</reference>
<dbReference type="InterPro" id="IPR011990">
    <property type="entry name" value="TPR-like_helical_dom_sf"/>
</dbReference>
<evidence type="ECO:0000256" key="2">
    <source>
        <dbReference type="SAM" id="MobiDB-lite"/>
    </source>
</evidence>
<dbReference type="Proteomes" id="UP000683429">
    <property type="component" value="Chromosome"/>
</dbReference>
<dbReference type="InterPro" id="IPR019734">
    <property type="entry name" value="TPR_rpt"/>
</dbReference>
<protein>
    <submittedName>
        <fullName evidence="4">Diadenylate cyclase</fullName>
    </submittedName>
    <submittedName>
        <fullName evidence="5">Tetratricopeptide repeat-containing protein</fullName>
    </submittedName>
</protein>
<evidence type="ECO:0000313" key="7">
    <source>
        <dbReference type="Proteomes" id="UP000683429"/>
    </source>
</evidence>
<evidence type="ECO:0000313" key="5">
    <source>
        <dbReference type="EMBL" id="SEO12498.1"/>
    </source>
</evidence>
<dbReference type="SMART" id="SM00028">
    <property type="entry name" value="TPR"/>
    <property type="match status" value="2"/>
</dbReference>
<keyword evidence="1" id="KW-0802">TPR repeat</keyword>
<feature type="region of interest" description="Disordered" evidence="2">
    <location>
        <begin position="876"/>
        <end position="895"/>
    </location>
</feature>
<feature type="repeat" description="TPR" evidence="1">
    <location>
        <begin position="614"/>
        <end position="647"/>
    </location>
</feature>
<name>A0A1H8M5N8_9BACL</name>
<dbReference type="SUPFAM" id="SSF143597">
    <property type="entry name" value="YojJ-like"/>
    <property type="match status" value="1"/>
</dbReference>
<dbReference type="Pfam" id="PF13181">
    <property type="entry name" value="TPR_8"/>
    <property type="match status" value="1"/>
</dbReference>
<feature type="domain" description="DAC" evidence="3">
    <location>
        <begin position="425"/>
        <end position="581"/>
    </location>
</feature>
<dbReference type="EMBL" id="FODH01000005">
    <property type="protein sequence ID" value="SEO12498.1"/>
    <property type="molecule type" value="Genomic_DNA"/>
</dbReference>
<dbReference type="InterPro" id="IPR048555">
    <property type="entry name" value="DACNH"/>
</dbReference>
<proteinExistence type="predicted"/>
<reference evidence="4 7" key="2">
    <citation type="submission" date="2021-06" db="EMBL/GenBank/DDBJ databases">
        <title>Whole genome sequence of Paenibacillus sophorae DSM23020 for comparative genomics.</title>
        <authorList>
            <person name="Kim M.-J."/>
            <person name="Lee G."/>
            <person name="Shin J.-H."/>
        </authorList>
    </citation>
    <scope>NUCLEOTIDE SEQUENCE [LARGE SCALE GENOMIC DNA]</scope>
    <source>
        <strain evidence="4 7">DSM 23020</strain>
    </source>
</reference>
<evidence type="ECO:0000256" key="1">
    <source>
        <dbReference type="PROSITE-ProRule" id="PRU00339"/>
    </source>
</evidence>
<dbReference type="AlphaFoldDB" id="A0A1H8M5N8"/>
<dbReference type="SUPFAM" id="SSF48452">
    <property type="entry name" value="TPR-like"/>
    <property type="match status" value="1"/>
</dbReference>
<dbReference type="PROSITE" id="PS51794">
    <property type="entry name" value="DAC"/>
    <property type="match status" value="1"/>
</dbReference>
<evidence type="ECO:0000313" key="4">
    <source>
        <dbReference type="EMBL" id="QWU17676.1"/>
    </source>
</evidence>
<evidence type="ECO:0000259" key="3">
    <source>
        <dbReference type="PROSITE" id="PS51794"/>
    </source>
</evidence>
<gene>
    <name evidence="4" type="ORF">KP014_11375</name>
    <name evidence="5" type="ORF">SAMN04487895_10577</name>
</gene>
<organism evidence="5 6">
    <name type="scientific">Paenibacillus sophorae</name>
    <dbReference type="NCBI Taxonomy" id="1333845"/>
    <lineage>
        <taxon>Bacteria</taxon>
        <taxon>Bacillati</taxon>
        <taxon>Bacillota</taxon>
        <taxon>Bacilli</taxon>
        <taxon>Bacillales</taxon>
        <taxon>Paenibacillaceae</taxon>
        <taxon>Paenibacillus</taxon>
    </lineage>
</organism>
<keyword evidence="7" id="KW-1185">Reference proteome</keyword>
<dbReference type="InterPro" id="IPR003390">
    <property type="entry name" value="DNA_integrity_scan_DisA_N"/>
</dbReference>
<dbReference type="PROSITE" id="PS50005">
    <property type="entry name" value="TPR"/>
    <property type="match status" value="1"/>
</dbReference>
<dbReference type="Proteomes" id="UP000198809">
    <property type="component" value="Unassembled WGS sequence"/>
</dbReference>
<dbReference type="Pfam" id="PF21750">
    <property type="entry name" value="DACNH"/>
    <property type="match status" value="1"/>
</dbReference>
<dbReference type="InterPro" id="IPR036888">
    <property type="entry name" value="DNA_integrity_DisA_N_sf"/>
</dbReference>